<dbReference type="RefSeq" id="XP_019302633.2">
    <property type="nucleotide sequence ID" value="XM_019447088.2"/>
</dbReference>
<dbReference type="AlphaFoldDB" id="A0A9V1FH75"/>
<dbReference type="KEGG" id="ppad:109265666"/>
<dbReference type="Proteomes" id="UP001165780">
    <property type="component" value="Unplaced"/>
</dbReference>
<protein>
    <submittedName>
        <fullName evidence="3">Translation initiation factor IF-2-like</fullName>
    </submittedName>
</protein>
<feature type="compositionally biased region" description="Low complexity" evidence="1">
    <location>
        <begin position="54"/>
        <end position="78"/>
    </location>
</feature>
<evidence type="ECO:0000256" key="1">
    <source>
        <dbReference type="SAM" id="MobiDB-lite"/>
    </source>
</evidence>
<reference evidence="3" key="1">
    <citation type="submission" date="2025-08" db="UniProtKB">
        <authorList>
            <consortium name="RefSeq"/>
        </authorList>
    </citation>
    <scope>IDENTIFICATION</scope>
    <source>
        <tissue evidence="3">Whole blood</tissue>
    </source>
</reference>
<feature type="compositionally biased region" description="Polar residues" evidence="1">
    <location>
        <begin position="110"/>
        <end position="124"/>
    </location>
</feature>
<name>A0A9V1FH75_PANPR</name>
<sequence>MVAPRLARSAAAETVGPPRPGPVPWRRHPRRGGGAERAAPPLTPPRGRGGGGTPRTARGPRWGRPASARPAPARWAASGETSAFPEAPPPGSSPERGKVAPSRDGIRNLKSGNHQATPGLTSQGGPERGAGPHRPPYSRPGLARAPSRPVNVLFPLSGTLSPAASGPALAYCLAVRPTMVPGGLSGPSLLEWSWTRM</sequence>
<organism evidence="2 3">
    <name type="scientific">Panthera pardus</name>
    <name type="common">Leopard</name>
    <name type="synonym">Felis pardus</name>
    <dbReference type="NCBI Taxonomy" id="9691"/>
    <lineage>
        <taxon>Eukaryota</taxon>
        <taxon>Metazoa</taxon>
        <taxon>Chordata</taxon>
        <taxon>Craniata</taxon>
        <taxon>Vertebrata</taxon>
        <taxon>Euteleostomi</taxon>
        <taxon>Mammalia</taxon>
        <taxon>Eutheria</taxon>
        <taxon>Laurasiatheria</taxon>
        <taxon>Carnivora</taxon>
        <taxon>Feliformia</taxon>
        <taxon>Felidae</taxon>
        <taxon>Pantherinae</taxon>
        <taxon>Panthera</taxon>
    </lineage>
</organism>
<feature type="region of interest" description="Disordered" evidence="1">
    <location>
        <begin position="1"/>
        <end position="147"/>
    </location>
</feature>
<proteinExistence type="predicted"/>
<accession>A0A9V1FH75</accession>
<dbReference type="GeneID" id="128772481"/>
<evidence type="ECO:0000313" key="3">
    <source>
        <dbReference type="RefSeq" id="XP_019302633.2"/>
    </source>
</evidence>
<evidence type="ECO:0000313" key="2">
    <source>
        <dbReference type="Proteomes" id="UP001165780"/>
    </source>
</evidence>
<gene>
    <name evidence="3" type="primary">LOC128772481</name>
</gene>
<keyword evidence="2" id="KW-1185">Reference proteome</keyword>